<dbReference type="SUPFAM" id="SSF53448">
    <property type="entry name" value="Nucleotide-diphospho-sugar transferases"/>
    <property type="match status" value="1"/>
</dbReference>
<dbReference type="PANTHER" id="PTHR21485:SF6">
    <property type="entry name" value="N-ACYLNEURAMINATE CYTIDYLYLTRANSFERASE-RELATED"/>
    <property type="match status" value="1"/>
</dbReference>
<dbReference type="Gene3D" id="3.90.550.10">
    <property type="entry name" value="Spore Coat Polysaccharide Biosynthesis Protein SpsA, Chain A"/>
    <property type="match status" value="1"/>
</dbReference>
<proteinExistence type="predicted"/>
<dbReference type="RefSeq" id="WP_072967141.1">
    <property type="nucleotide sequence ID" value="NZ_FQUR01000007.1"/>
</dbReference>
<name>A0A1M4TSL7_9THEO</name>
<protein>
    <submittedName>
        <fullName evidence="1">CMP-N,N'-diacetyllegionaminic acid synthase</fullName>
    </submittedName>
</protein>
<dbReference type="CDD" id="cd02513">
    <property type="entry name" value="CMP-NeuAc_Synthase"/>
    <property type="match status" value="1"/>
</dbReference>
<dbReference type="InterPro" id="IPR003329">
    <property type="entry name" value="Cytidylyl_trans"/>
</dbReference>
<dbReference type="Proteomes" id="UP000184127">
    <property type="component" value="Unassembled WGS sequence"/>
</dbReference>
<reference evidence="2" key="1">
    <citation type="submission" date="2016-11" db="EMBL/GenBank/DDBJ databases">
        <authorList>
            <person name="Varghese N."/>
            <person name="Submissions S."/>
        </authorList>
    </citation>
    <scope>NUCLEOTIDE SEQUENCE [LARGE SCALE GENOMIC DNA]</scope>
    <source>
        <strain evidence="2">DSM 18761</strain>
    </source>
</reference>
<dbReference type="GO" id="GO:0008781">
    <property type="term" value="F:N-acylneuraminate cytidylyltransferase activity"/>
    <property type="evidence" value="ECO:0007669"/>
    <property type="project" value="TreeGrafter"/>
</dbReference>
<sequence length="233" mass="27042">MYKGKTILALIPARGGSKGVPKKNIRLLLHKPLIAYTIETALEVDFLDKIIVSTEDLEIAKISKEYGAEVPFLRPYELATDEAKSIDVILHAMDWMEKEHGTFNLILLLQPTSPFRNSEDIKTALDIFFEKNARAVVSVCEAEHSPLWMNTLNDDLNMKDFIRKDILNKNRQELGKYYRINGAIYIAEWDYLRQNKTFFGDKTYAYIMPKERSIDIDTEMDFKFAEFLINRYG</sequence>
<dbReference type="AlphaFoldDB" id="A0A1M4TSL7"/>
<gene>
    <name evidence="1" type="ORF">SAMN02745195_00471</name>
</gene>
<organism evidence="1 2">
    <name type="scientific">Thermoanaerobacter uzonensis DSM 18761</name>
    <dbReference type="NCBI Taxonomy" id="1123369"/>
    <lineage>
        <taxon>Bacteria</taxon>
        <taxon>Bacillati</taxon>
        <taxon>Bacillota</taxon>
        <taxon>Clostridia</taxon>
        <taxon>Thermoanaerobacterales</taxon>
        <taxon>Thermoanaerobacteraceae</taxon>
        <taxon>Thermoanaerobacter</taxon>
    </lineage>
</organism>
<keyword evidence="2" id="KW-1185">Reference proteome</keyword>
<dbReference type="InterPro" id="IPR050793">
    <property type="entry name" value="CMP-NeuNAc_synthase"/>
</dbReference>
<dbReference type="InterPro" id="IPR029044">
    <property type="entry name" value="Nucleotide-diphossugar_trans"/>
</dbReference>
<evidence type="ECO:0000313" key="1">
    <source>
        <dbReference type="EMBL" id="SHE47394.1"/>
    </source>
</evidence>
<accession>A0A1M4TSL7</accession>
<dbReference type="EMBL" id="FQUR01000007">
    <property type="protein sequence ID" value="SHE47394.1"/>
    <property type="molecule type" value="Genomic_DNA"/>
</dbReference>
<dbReference type="PANTHER" id="PTHR21485">
    <property type="entry name" value="HAD SUPERFAMILY MEMBERS CMAS AND KDSC"/>
    <property type="match status" value="1"/>
</dbReference>
<evidence type="ECO:0000313" key="2">
    <source>
        <dbReference type="Proteomes" id="UP000184127"/>
    </source>
</evidence>
<dbReference type="Pfam" id="PF02348">
    <property type="entry name" value="CTP_transf_3"/>
    <property type="match status" value="1"/>
</dbReference>